<accession>A0A6B0T5C7</accession>
<evidence type="ECO:0000313" key="4">
    <source>
        <dbReference type="EMBL" id="MXR50100.1"/>
    </source>
</evidence>
<dbReference type="Pfam" id="PF24008">
    <property type="entry name" value="DUF7322"/>
    <property type="match status" value="1"/>
</dbReference>
<evidence type="ECO:0000259" key="3">
    <source>
        <dbReference type="Pfam" id="PF24008"/>
    </source>
</evidence>
<feature type="region of interest" description="Disordered" evidence="1">
    <location>
        <begin position="128"/>
        <end position="177"/>
    </location>
</feature>
<proteinExistence type="predicted"/>
<dbReference type="RefSeq" id="WP_159762262.1">
    <property type="nucleotide sequence ID" value="NZ_WUUT01000001.1"/>
</dbReference>
<evidence type="ECO:0000256" key="1">
    <source>
        <dbReference type="SAM" id="MobiDB-lite"/>
    </source>
</evidence>
<dbReference type="InterPro" id="IPR055746">
    <property type="entry name" value="DUF7322"/>
</dbReference>
<reference evidence="4 5" key="1">
    <citation type="submission" date="2019-12" db="EMBL/GenBank/DDBJ databases">
        <title>Isolation and characterization of three novel carbon monoxide-oxidizing members of Halobacteria from salione crusts and soils.</title>
        <authorList>
            <person name="Myers M.R."/>
            <person name="King G.M."/>
        </authorList>
    </citation>
    <scope>NUCLEOTIDE SEQUENCE [LARGE SCALE GENOMIC DNA]</scope>
    <source>
        <strain evidence="4 5">WSH3</strain>
    </source>
</reference>
<evidence type="ECO:0000256" key="2">
    <source>
        <dbReference type="SAM" id="Phobius"/>
    </source>
</evidence>
<dbReference type="AlphaFoldDB" id="A0A6B0T5C7"/>
<feature type="transmembrane region" description="Helical" evidence="2">
    <location>
        <begin position="71"/>
        <end position="95"/>
    </location>
</feature>
<name>A0A6B0T5C7_9EURY</name>
<feature type="compositionally biased region" description="Acidic residues" evidence="1">
    <location>
        <begin position="1"/>
        <end position="31"/>
    </location>
</feature>
<gene>
    <name evidence="4" type="ORF">GRX03_00555</name>
</gene>
<feature type="compositionally biased region" description="Acidic residues" evidence="1">
    <location>
        <begin position="51"/>
        <end position="61"/>
    </location>
</feature>
<organism evidence="4 5">
    <name type="scientific">Halovenus carboxidivorans</name>
    <dbReference type="NCBI Taxonomy" id="2692199"/>
    <lineage>
        <taxon>Archaea</taxon>
        <taxon>Methanobacteriati</taxon>
        <taxon>Methanobacteriota</taxon>
        <taxon>Stenosarchaea group</taxon>
        <taxon>Halobacteria</taxon>
        <taxon>Halobacteriales</taxon>
        <taxon>Haloarculaceae</taxon>
        <taxon>Halovenus</taxon>
    </lineage>
</organism>
<comment type="caution">
    <text evidence="4">The sequence shown here is derived from an EMBL/GenBank/DDBJ whole genome shotgun (WGS) entry which is preliminary data.</text>
</comment>
<sequence>MSDPFDGDPDEFFEPEESETEYGEEQLDPDDPSAPYQEGTFDTSPSVPEPPEPEDLSDVSYDDVDPELRRLFWRLVLVVKFSLISLTLGALFLTLGDRPTLGTELLAFGGVLVAYGAYRYRTSKARIESEEFEPTGQTDDPDESTPATEHPDRASESVGPAPTGGDGPAERGRGGES</sequence>
<dbReference type="EMBL" id="WUUT01000001">
    <property type="protein sequence ID" value="MXR50100.1"/>
    <property type="molecule type" value="Genomic_DNA"/>
</dbReference>
<evidence type="ECO:0000313" key="5">
    <source>
        <dbReference type="Proteomes" id="UP000466535"/>
    </source>
</evidence>
<feature type="region of interest" description="Disordered" evidence="1">
    <location>
        <begin position="1"/>
        <end position="61"/>
    </location>
</feature>
<feature type="compositionally biased region" description="Basic and acidic residues" evidence="1">
    <location>
        <begin position="168"/>
        <end position="177"/>
    </location>
</feature>
<feature type="domain" description="DUF7322" evidence="3">
    <location>
        <begin position="62"/>
        <end position="122"/>
    </location>
</feature>
<keyword evidence="2" id="KW-0812">Transmembrane</keyword>
<dbReference type="Proteomes" id="UP000466535">
    <property type="component" value="Unassembled WGS sequence"/>
</dbReference>
<protein>
    <recommendedName>
        <fullName evidence="3">DUF7322 domain-containing protein</fullName>
    </recommendedName>
</protein>
<keyword evidence="2" id="KW-1133">Transmembrane helix</keyword>
<keyword evidence="5" id="KW-1185">Reference proteome</keyword>
<keyword evidence="2" id="KW-0472">Membrane</keyword>